<dbReference type="GO" id="GO:0032259">
    <property type="term" value="P:methylation"/>
    <property type="evidence" value="ECO:0007669"/>
    <property type="project" value="UniProtKB-KW"/>
</dbReference>
<dbReference type="AlphaFoldDB" id="A0A5M9X1K9"/>
<comment type="pathway">
    <text evidence="4">Phospholipid metabolism.</text>
</comment>
<organism evidence="6 7">
    <name type="scientific">Paenibacillus amylolyticus</name>
    <dbReference type="NCBI Taxonomy" id="1451"/>
    <lineage>
        <taxon>Bacteria</taxon>
        <taxon>Bacillati</taxon>
        <taxon>Bacillota</taxon>
        <taxon>Bacilli</taxon>
        <taxon>Bacillales</taxon>
        <taxon>Paenibacillaceae</taxon>
        <taxon>Paenibacillus</taxon>
    </lineage>
</organism>
<evidence type="ECO:0000313" key="7">
    <source>
        <dbReference type="Proteomes" id="UP000323664"/>
    </source>
</evidence>
<comment type="caution">
    <text evidence="6">The sequence shown here is derived from an EMBL/GenBank/DDBJ whole genome shotgun (WGS) entry which is preliminary data.</text>
</comment>
<dbReference type="Proteomes" id="UP000323664">
    <property type="component" value="Unassembled WGS sequence"/>
</dbReference>
<name>A0A5M9X1K9_PAEAM</name>
<dbReference type="CDD" id="cd02440">
    <property type="entry name" value="AdoMet_MTases"/>
    <property type="match status" value="1"/>
</dbReference>
<accession>A0A5M9X1K9</accession>
<keyword evidence="3 6" id="KW-0808">Transferase</keyword>
<evidence type="ECO:0000256" key="4">
    <source>
        <dbReference type="ARBA" id="ARBA00025707"/>
    </source>
</evidence>
<evidence type="ECO:0000256" key="2">
    <source>
        <dbReference type="ARBA" id="ARBA00022603"/>
    </source>
</evidence>
<keyword evidence="2 6" id="KW-0489">Methyltransferase</keyword>
<dbReference type="PANTHER" id="PTHR44307:SF2">
    <property type="entry name" value="PHOSPHOETHANOLAMINE METHYLTRANSFERASE ISOFORM X1"/>
    <property type="match status" value="1"/>
</dbReference>
<evidence type="ECO:0000256" key="3">
    <source>
        <dbReference type="ARBA" id="ARBA00022679"/>
    </source>
</evidence>
<proteinExistence type="predicted"/>
<evidence type="ECO:0000256" key="1">
    <source>
        <dbReference type="ARBA" id="ARBA00005189"/>
    </source>
</evidence>
<sequence>MNSVHAYPPHSCGLPPEINGLYIIVGNEWIGMDEYPVISIVRSGFSVCSIDWREGRRGVMDYHDLLARLGEGSAHPGGFSATLQLLDSLSLPARVHVLEIGCGTGRTACYLAQQGYNVTAVDLHRHMLDKAVRRARKERVDVRFIQADATALPLPDNHVDVVFIESVTIFTPWRKALAEYGRVLKPGGLLVDREMVLSGRKTELMSRRLKQFYGIRSLVTVSAWKKRLSGCGFSEVKVREQSRTMGKWGVDHDPLREMDMNWLEDKNIQRMSRTNDRLLLRYGKRLGYAVFTARVATEAGPN</sequence>
<comment type="pathway">
    <text evidence="1">Lipid metabolism.</text>
</comment>
<protein>
    <submittedName>
        <fullName evidence="6">Class I SAM-dependent methyltransferase</fullName>
    </submittedName>
</protein>
<dbReference type="SUPFAM" id="SSF53335">
    <property type="entry name" value="S-adenosyl-L-methionine-dependent methyltransferases"/>
    <property type="match status" value="1"/>
</dbReference>
<dbReference type="InterPro" id="IPR013216">
    <property type="entry name" value="Methyltransf_11"/>
</dbReference>
<evidence type="ECO:0000259" key="5">
    <source>
        <dbReference type="Pfam" id="PF08241"/>
    </source>
</evidence>
<dbReference type="EMBL" id="RIAS01000031">
    <property type="protein sequence ID" value="KAA8787814.1"/>
    <property type="molecule type" value="Genomic_DNA"/>
</dbReference>
<feature type="domain" description="Methyltransferase type 11" evidence="5">
    <location>
        <begin position="98"/>
        <end position="191"/>
    </location>
</feature>
<dbReference type="InterPro" id="IPR029063">
    <property type="entry name" value="SAM-dependent_MTases_sf"/>
</dbReference>
<dbReference type="Gene3D" id="3.40.50.150">
    <property type="entry name" value="Vaccinia Virus protein VP39"/>
    <property type="match status" value="1"/>
</dbReference>
<dbReference type="Pfam" id="PF08241">
    <property type="entry name" value="Methyltransf_11"/>
    <property type="match status" value="1"/>
</dbReference>
<dbReference type="PANTHER" id="PTHR44307">
    <property type="entry name" value="PHOSPHOETHANOLAMINE METHYLTRANSFERASE"/>
    <property type="match status" value="1"/>
</dbReference>
<dbReference type="GO" id="GO:0008757">
    <property type="term" value="F:S-adenosylmethionine-dependent methyltransferase activity"/>
    <property type="evidence" value="ECO:0007669"/>
    <property type="project" value="InterPro"/>
</dbReference>
<evidence type="ECO:0000313" key="6">
    <source>
        <dbReference type="EMBL" id="KAA8787814.1"/>
    </source>
</evidence>
<gene>
    <name evidence="6" type="ORF">EC604_28735</name>
</gene>
<reference evidence="6 7" key="1">
    <citation type="journal article" date="2019" name="J. Ind. Microbiol. Biotechnol.">
        <title>Paenibacillus amylolyticus 27C64 has a diverse set of carbohydrate-active enzymes and complete pectin deconstruction system.</title>
        <authorList>
            <person name="Keggi C."/>
            <person name="Doran-Peterson J."/>
        </authorList>
    </citation>
    <scope>NUCLEOTIDE SEQUENCE [LARGE SCALE GENOMIC DNA]</scope>
    <source>
        <strain evidence="6 7">27C64</strain>
    </source>
</reference>